<protein>
    <recommendedName>
        <fullName evidence="3">Nuclease SbcCD subunit C</fullName>
    </recommendedName>
</protein>
<proteinExistence type="inferred from homology"/>
<organism evidence="6 7">
    <name type="scientific">Paenibacillus profundus</name>
    <dbReference type="NCBI Taxonomy" id="1173085"/>
    <lineage>
        <taxon>Bacteria</taxon>
        <taxon>Bacillati</taxon>
        <taxon>Bacillota</taxon>
        <taxon>Bacilli</taxon>
        <taxon>Bacillales</taxon>
        <taxon>Paenibacillaceae</taxon>
        <taxon>Paenibacillus</taxon>
    </lineage>
</organism>
<evidence type="ECO:0000259" key="5">
    <source>
        <dbReference type="Pfam" id="PF13166"/>
    </source>
</evidence>
<dbReference type="InterPro" id="IPR026866">
    <property type="entry name" value="CR006_AAA"/>
</dbReference>
<gene>
    <name evidence="6" type="ORF">LQV63_21290</name>
</gene>
<comment type="caution">
    <text evidence="6">The sequence shown here is derived from an EMBL/GenBank/DDBJ whole genome shotgun (WGS) entry which is preliminary data.</text>
</comment>
<dbReference type="EMBL" id="JAJNBZ010000021">
    <property type="protein sequence ID" value="MCE5171817.1"/>
    <property type="molecule type" value="Genomic_DNA"/>
</dbReference>
<evidence type="ECO:0000256" key="3">
    <source>
        <dbReference type="ARBA" id="ARBA00013368"/>
    </source>
</evidence>
<reference evidence="6 7" key="1">
    <citation type="submission" date="2021-11" db="EMBL/GenBank/DDBJ databases">
        <title>Draft genome sequence of Paenibacillus profundus YoMME, a new Gram-positive bacteria with exoelectrogenic properties.</title>
        <authorList>
            <person name="Hubenova Y."/>
            <person name="Hubenova E."/>
            <person name="Manasiev Y."/>
            <person name="Peykov S."/>
            <person name="Mitov M."/>
        </authorList>
    </citation>
    <scope>NUCLEOTIDE SEQUENCE [LARGE SCALE GENOMIC DNA]</scope>
    <source>
        <strain evidence="6 7">YoMME</strain>
    </source>
</reference>
<comment type="subunit">
    <text evidence="2">Heterodimer of SbcC and SbcD.</text>
</comment>
<evidence type="ECO:0000256" key="1">
    <source>
        <dbReference type="ARBA" id="ARBA00006930"/>
    </source>
</evidence>
<name>A0ABS8YNC4_9BACL</name>
<dbReference type="Proteomes" id="UP001199916">
    <property type="component" value="Unassembled WGS sequence"/>
</dbReference>
<feature type="coiled-coil region" evidence="4">
    <location>
        <begin position="360"/>
        <end position="394"/>
    </location>
</feature>
<evidence type="ECO:0000256" key="4">
    <source>
        <dbReference type="SAM" id="Coils"/>
    </source>
</evidence>
<dbReference type="SUPFAM" id="SSF52540">
    <property type="entry name" value="P-loop containing nucleoside triphosphate hydrolases"/>
    <property type="match status" value="1"/>
</dbReference>
<keyword evidence="7" id="KW-1185">Reference proteome</keyword>
<dbReference type="Gene3D" id="3.40.50.300">
    <property type="entry name" value="P-loop containing nucleotide triphosphate hydrolases"/>
    <property type="match status" value="2"/>
</dbReference>
<feature type="domain" description="Protein CR006 P-loop" evidence="5">
    <location>
        <begin position="10"/>
        <end position="708"/>
    </location>
</feature>
<dbReference type="PANTHER" id="PTHR32114:SF2">
    <property type="entry name" value="ABC TRANSPORTER ABCH.3"/>
    <property type="match status" value="1"/>
</dbReference>
<evidence type="ECO:0000256" key="2">
    <source>
        <dbReference type="ARBA" id="ARBA00011322"/>
    </source>
</evidence>
<dbReference type="InterPro" id="IPR027417">
    <property type="entry name" value="P-loop_NTPase"/>
</dbReference>
<dbReference type="Pfam" id="PF13166">
    <property type="entry name" value="AAA_13"/>
    <property type="match status" value="1"/>
</dbReference>
<dbReference type="PANTHER" id="PTHR32114">
    <property type="entry name" value="ABC TRANSPORTER ABCH.3"/>
    <property type="match status" value="1"/>
</dbReference>
<evidence type="ECO:0000313" key="6">
    <source>
        <dbReference type="EMBL" id="MCE5171817.1"/>
    </source>
</evidence>
<keyword evidence="4" id="KW-0175">Coiled coil</keyword>
<accession>A0ABS8YNC4</accession>
<sequence length="759" mass="88173">MIEKILLKDVASYNHTGVTLDNLKKINIIYGNNGSGKTTLSELIRNSNDFPSCSIDWQGNKKIATYVYNRNFVKENFLQGNPIKGIFTLGKDSVEAQAKISDLKEKINKHDEEISNRLALVEDKKRELSELDQKFKEACWKLMKKVEVDFNEMLKGVRNSKEKFMSKCIEESKSNKRELKSLEDIKSKKQSLYDRKEEFITKPSIIRFDSVLESDSIFSKRIIGKEDVDLAGLITSLQISDWVNQGVMITKKTDGICPFCQQTLPEFFEEKLNNYFDHTYESQVKELSDTSDRYIQHIWYIVSQIESTLKNENNTFIDHVKVHNLLTLIQSKVDENKLLIEQKKKEPSKSIKLAGISTFVDSTNEEIMKSNKKIDEFNRLIENSRLEKENLIRDMWRYIVEENRESSDDYNSKKAAIDKTVRGLEGAIAKKKQYKDGFEKELGIYQQQITNVEHSINQINSILKAFGFNNFKLASAPGEGNYQIVRENGEEVSETLSEGEQTLITFLYFYQLLKGSNDINEIVTKKVVVIDDPISSLDSTVLFMVSSLVRELMFDCKENRLDIKQLFILTHNIYFHKEVTFSQGKKNFSEGRYWILRKVNNVTTIQPYSNNPIKTSYEMLWKELRNPYNQNVVSIQNIMRRILENYFKFFGNMDINDFEKYFEMEQKIIYRSLLSWLHDGSHSINEDLYIESNGDAIDRYMEVFREIFLKTNHYAHYEMMMGDATESANIAHQDQAVHEGLGEIASGMKEAASTVPETI</sequence>
<evidence type="ECO:0000313" key="7">
    <source>
        <dbReference type="Proteomes" id="UP001199916"/>
    </source>
</evidence>
<comment type="similarity">
    <text evidence="1">Belongs to the SMC family. SbcC subfamily.</text>
</comment>
<dbReference type="RefSeq" id="WP_233698176.1">
    <property type="nucleotide sequence ID" value="NZ_JAJNBZ010000021.1"/>
</dbReference>